<dbReference type="InterPro" id="IPR011428">
    <property type="entry name" value="Spore_coat_X/V"/>
</dbReference>
<dbReference type="GO" id="GO:0030435">
    <property type="term" value="P:sporulation resulting in formation of a cellular spore"/>
    <property type="evidence" value="ECO:0007669"/>
    <property type="project" value="InterPro"/>
</dbReference>
<dbReference type="Proteomes" id="UP000595823">
    <property type="component" value="Chromosome"/>
</dbReference>
<organism evidence="2 3">
    <name type="scientific">Salicibibacter cibarius</name>
    <dbReference type="NCBI Taxonomy" id="2743000"/>
    <lineage>
        <taxon>Bacteria</taxon>
        <taxon>Bacillati</taxon>
        <taxon>Bacillota</taxon>
        <taxon>Bacilli</taxon>
        <taxon>Bacillales</taxon>
        <taxon>Bacillaceae</taxon>
        <taxon>Salicibibacter</taxon>
    </lineage>
</organism>
<keyword evidence="3" id="KW-1185">Reference proteome</keyword>
<evidence type="ECO:0000313" key="2">
    <source>
        <dbReference type="EMBL" id="QQK75908.1"/>
    </source>
</evidence>
<sequence>MSIHLGQQRGRSCYDPTPYQGDQKWSALCDDRGKHPMACPVDDDEGVTQEGTQSNKEVQVSEDFMLIKDSCDVNVTTTDVQAAVNLQAALQAAIVLVIRISLAGSTDDAEDITQELFQASKIKQRTSQKTIVENSRDVNVTSTDVQVALNIQLLLQILVALVITLDIL</sequence>
<keyword evidence="2" id="KW-0167">Capsid protein</keyword>
<keyword evidence="2" id="KW-0946">Virion</keyword>
<dbReference type="AlphaFoldDB" id="A0A7T6Z346"/>
<dbReference type="Pfam" id="PF07552">
    <property type="entry name" value="Coat_X"/>
    <property type="match status" value="2"/>
</dbReference>
<name>A0A7T6Z346_9BACI</name>
<reference evidence="2 3" key="1">
    <citation type="submission" date="2020-06" db="EMBL/GenBank/DDBJ databases">
        <title>Genomic analysis of Salicibibacter sp. NKC5-3.</title>
        <authorList>
            <person name="Oh Y.J."/>
        </authorList>
    </citation>
    <scope>NUCLEOTIDE SEQUENCE [LARGE SCALE GENOMIC DNA]</scope>
    <source>
        <strain evidence="2 3">NKC5-3</strain>
    </source>
</reference>
<feature type="domain" description="Spore coat protein X/V" evidence="1">
    <location>
        <begin position="110"/>
        <end position="167"/>
    </location>
</feature>
<gene>
    <name evidence="2" type="ORF">HUG15_10275</name>
</gene>
<proteinExistence type="predicted"/>
<protein>
    <submittedName>
        <fullName evidence="2">Spore coat protein</fullName>
    </submittedName>
</protein>
<dbReference type="EMBL" id="CP054705">
    <property type="protein sequence ID" value="QQK75908.1"/>
    <property type="molecule type" value="Genomic_DNA"/>
</dbReference>
<feature type="domain" description="Spore coat protein X/V" evidence="1">
    <location>
        <begin position="46"/>
        <end position="101"/>
    </location>
</feature>
<evidence type="ECO:0000313" key="3">
    <source>
        <dbReference type="Proteomes" id="UP000595823"/>
    </source>
</evidence>
<evidence type="ECO:0000259" key="1">
    <source>
        <dbReference type="Pfam" id="PF07552"/>
    </source>
</evidence>
<dbReference type="RefSeq" id="WP_200128541.1">
    <property type="nucleotide sequence ID" value="NZ_CP054705.1"/>
</dbReference>
<dbReference type="GO" id="GO:0031160">
    <property type="term" value="C:spore wall"/>
    <property type="evidence" value="ECO:0007669"/>
    <property type="project" value="InterPro"/>
</dbReference>
<dbReference type="KEGG" id="scia:HUG15_10275"/>
<accession>A0A7T6Z346</accession>